<feature type="DNA-binding region" description="H-T-H motif" evidence="2">
    <location>
        <begin position="48"/>
        <end position="67"/>
    </location>
</feature>
<dbReference type="EMBL" id="JADMLG010000001">
    <property type="protein sequence ID" value="MBH0775291.1"/>
    <property type="molecule type" value="Genomic_DNA"/>
</dbReference>
<dbReference type="InterPro" id="IPR036271">
    <property type="entry name" value="Tet_transcr_reg_TetR-rel_C_sf"/>
</dbReference>
<dbReference type="Pfam" id="PF00440">
    <property type="entry name" value="TetR_N"/>
    <property type="match status" value="1"/>
</dbReference>
<proteinExistence type="predicted"/>
<dbReference type="InterPro" id="IPR009057">
    <property type="entry name" value="Homeodomain-like_sf"/>
</dbReference>
<evidence type="ECO:0000313" key="5">
    <source>
        <dbReference type="EMBL" id="MBH0775291.1"/>
    </source>
</evidence>
<dbReference type="InterPro" id="IPR050109">
    <property type="entry name" value="HTH-type_TetR-like_transc_reg"/>
</dbReference>
<evidence type="ECO:0000256" key="2">
    <source>
        <dbReference type="PROSITE-ProRule" id="PRU00335"/>
    </source>
</evidence>
<feature type="domain" description="HTH tetR-type" evidence="4">
    <location>
        <begin position="25"/>
        <end position="85"/>
    </location>
</feature>
<evidence type="ECO:0000259" key="4">
    <source>
        <dbReference type="PROSITE" id="PS50977"/>
    </source>
</evidence>
<name>A0A931I751_9NOCA</name>
<dbReference type="Gene3D" id="1.10.357.10">
    <property type="entry name" value="Tetracycline Repressor, domain 2"/>
    <property type="match status" value="1"/>
</dbReference>
<organism evidence="5 6">
    <name type="scientific">Nocardia bovistercoris</name>
    <dbReference type="NCBI Taxonomy" id="2785916"/>
    <lineage>
        <taxon>Bacteria</taxon>
        <taxon>Bacillati</taxon>
        <taxon>Actinomycetota</taxon>
        <taxon>Actinomycetes</taxon>
        <taxon>Mycobacteriales</taxon>
        <taxon>Nocardiaceae</taxon>
        <taxon>Nocardia</taxon>
    </lineage>
</organism>
<keyword evidence="6" id="KW-1185">Reference proteome</keyword>
<evidence type="ECO:0000313" key="6">
    <source>
        <dbReference type="Proteomes" id="UP000655751"/>
    </source>
</evidence>
<evidence type="ECO:0000256" key="3">
    <source>
        <dbReference type="SAM" id="MobiDB-lite"/>
    </source>
</evidence>
<comment type="caution">
    <text evidence="5">The sequence shown here is derived from an EMBL/GenBank/DDBJ whole genome shotgun (WGS) entry which is preliminary data.</text>
</comment>
<dbReference type="PANTHER" id="PTHR30055">
    <property type="entry name" value="HTH-TYPE TRANSCRIPTIONAL REGULATOR RUTR"/>
    <property type="match status" value="1"/>
</dbReference>
<gene>
    <name evidence="5" type="ORF">IT779_03200</name>
</gene>
<dbReference type="SUPFAM" id="SSF48498">
    <property type="entry name" value="Tetracyclin repressor-like, C-terminal domain"/>
    <property type="match status" value="1"/>
</dbReference>
<dbReference type="SUPFAM" id="SSF46689">
    <property type="entry name" value="Homeodomain-like"/>
    <property type="match status" value="1"/>
</dbReference>
<protein>
    <submittedName>
        <fullName evidence="5">TetR/AcrR family transcriptional regulator</fullName>
    </submittedName>
</protein>
<feature type="compositionally biased region" description="Polar residues" evidence="3">
    <location>
        <begin position="1"/>
        <end position="21"/>
    </location>
</feature>
<dbReference type="InterPro" id="IPR001647">
    <property type="entry name" value="HTH_TetR"/>
</dbReference>
<evidence type="ECO:0000256" key="1">
    <source>
        <dbReference type="ARBA" id="ARBA00023125"/>
    </source>
</evidence>
<reference evidence="5" key="1">
    <citation type="submission" date="2020-11" db="EMBL/GenBank/DDBJ databases">
        <title>Nocardia NEAU-351.nov., a novel actinomycete isolated from the cow dung.</title>
        <authorList>
            <person name="Zhang X."/>
        </authorList>
    </citation>
    <scope>NUCLEOTIDE SEQUENCE</scope>
    <source>
        <strain evidence="5">NEAU-351</strain>
    </source>
</reference>
<dbReference type="AlphaFoldDB" id="A0A931I751"/>
<dbReference type="GO" id="GO:0000976">
    <property type="term" value="F:transcription cis-regulatory region binding"/>
    <property type="evidence" value="ECO:0007669"/>
    <property type="project" value="TreeGrafter"/>
</dbReference>
<sequence length="226" mass="24617">MSAGNPSSNSGVGQSGTNPQPARSHAKKNALVRAAVALWRKNGYAATTVADISSEAGVSEALFYFYYPSKEDLLFELGAQSTRDVQIEIEQRLREPYELADVIVAALTVLEKELRLNPPELIIEAVLEATRQEHRTQASLKPYKRMSPLFGKLFERARADGKLSQRVDVRHLATLTQAVVSDGTRRWVAGAYGDRSYALAISDDVNALVIGFNQLAEAAGPDDANA</sequence>
<dbReference type="Proteomes" id="UP000655751">
    <property type="component" value="Unassembled WGS sequence"/>
</dbReference>
<accession>A0A931I751</accession>
<keyword evidence="1 2" id="KW-0238">DNA-binding</keyword>
<dbReference type="PANTHER" id="PTHR30055:SF226">
    <property type="entry name" value="HTH-TYPE TRANSCRIPTIONAL REGULATOR PKSA"/>
    <property type="match status" value="1"/>
</dbReference>
<dbReference type="PRINTS" id="PR00455">
    <property type="entry name" value="HTHTETR"/>
</dbReference>
<dbReference type="GO" id="GO:0003700">
    <property type="term" value="F:DNA-binding transcription factor activity"/>
    <property type="evidence" value="ECO:0007669"/>
    <property type="project" value="TreeGrafter"/>
</dbReference>
<dbReference type="PROSITE" id="PS50977">
    <property type="entry name" value="HTH_TETR_2"/>
    <property type="match status" value="1"/>
</dbReference>
<feature type="region of interest" description="Disordered" evidence="3">
    <location>
        <begin position="1"/>
        <end position="26"/>
    </location>
</feature>